<feature type="transmembrane region" description="Helical" evidence="13">
    <location>
        <begin position="550"/>
        <end position="569"/>
    </location>
</feature>
<keyword evidence="9 13" id="KW-0443">Lipid metabolism</keyword>
<dbReference type="PIRSF" id="PIRSF000383">
    <property type="entry name" value="PEAMT"/>
    <property type="match status" value="1"/>
</dbReference>
<comment type="caution">
    <text evidence="13">Lacks conserved residue(s) required for the propagation of feature annotation.</text>
</comment>
<comment type="similarity">
    <text evidence="13">Belongs to the class VI-like SAM-binding methyltransferase superfamily. CHO2 family.</text>
</comment>
<keyword evidence="5 13" id="KW-0949">S-adenosyl-L-methionine</keyword>
<evidence type="ECO:0000256" key="2">
    <source>
        <dbReference type="ARBA" id="ARBA00022516"/>
    </source>
</evidence>
<feature type="transmembrane region" description="Helical" evidence="13">
    <location>
        <begin position="71"/>
        <end position="90"/>
    </location>
</feature>
<feature type="transmembrane region" description="Helical" evidence="13">
    <location>
        <begin position="427"/>
        <end position="453"/>
    </location>
</feature>
<dbReference type="GO" id="GO:0006656">
    <property type="term" value="P:phosphatidylcholine biosynthetic process"/>
    <property type="evidence" value="ECO:0007669"/>
    <property type="project" value="UniProtKB-UniRule"/>
</dbReference>
<evidence type="ECO:0000256" key="4">
    <source>
        <dbReference type="ARBA" id="ARBA00022679"/>
    </source>
</evidence>
<dbReference type="InterPro" id="IPR016219">
    <property type="entry name" value="Phosphatid-EA_MeTrfase_fun"/>
</dbReference>
<comment type="subcellular location">
    <subcellularLocation>
        <location evidence="1">Endomembrane system</location>
        <topology evidence="1">Multi-pass membrane protein</topology>
    </subcellularLocation>
    <subcellularLocation>
        <location evidence="13">Endoplasmic reticulum membrane</location>
        <topology evidence="13">Multi-pass membrane protein</topology>
    </subcellularLocation>
</comment>
<reference evidence="14" key="1">
    <citation type="journal article" date="2021" name="Open Biol.">
        <title>Shared evolutionary footprints suggest mitochondrial oxidative damage underlies multiple complex I losses in fungi.</title>
        <authorList>
            <person name="Schikora-Tamarit M.A."/>
            <person name="Marcet-Houben M."/>
            <person name="Nosek J."/>
            <person name="Gabaldon T."/>
        </authorList>
    </citation>
    <scope>NUCLEOTIDE SEQUENCE</scope>
    <source>
        <strain evidence="14">CBS6341</strain>
    </source>
</reference>
<dbReference type="PANTHER" id="PTHR32138:SF0">
    <property type="entry name" value="PHOSPHATIDYLETHANOLAMINE N-METHYLTRANSFERASE"/>
    <property type="match status" value="1"/>
</dbReference>
<evidence type="ECO:0000313" key="14">
    <source>
        <dbReference type="EMBL" id="KAH3680397.1"/>
    </source>
</evidence>
<evidence type="ECO:0000256" key="3">
    <source>
        <dbReference type="ARBA" id="ARBA00022603"/>
    </source>
</evidence>
<feature type="transmembrane region" description="Helical" evidence="13">
    <location>
        <begin position="210"/>
        <end position="231"/>
    </location>
</feature>
<keyword evidence="7 13" id="KW-0256">Endoplasmic reticulum</keyword>
<feature type="transmembrane region" description="Helical" evidence="13">
    <location>
        <begin position="176"/>
        <end position="198"/>
    </location>
</feature>
<evidence type="ECO:0000256" key="9">
    <source>
        <dbReference type="ARBA" id="ARBA00023098"/>
    </source>
</evidence>
<dbReference type="PANTHER" id="PTHR32138">
    <property type="entry name" value="PHOSPHATIDYLETHANOLAMINE N-METHYLTRANSFERASE"/>
    <property type="match status" value="1"/>
</dbReference>
<dbReference type="Gene3D" id="1.20.120.1630">
    <property type="match status" value="2"/>
</dbReference>
<feature type="transmembrane region" description="Helical" evidence="13">
    <location>
        <begin position="97"/>
        <end position="120"/>
    </location>
</feature>
<keyword evidence="2 13" id="KW-0444">Lipid biosynthesis</keyword>
<evidence type="ECO:0000256" key="7">
    <source>
        <dbReference type="ARBA" id="ARBA00022824"/>
    </source>
</evidence>
<feature type="transmembrane region" description="Helical" evidence="13">
    <location>
        <begin position="358"/>
        <end position="376"/>
    </location>
</feature>
<keyword evidence="8 13" id="KW-1133">Transmembrane helix</keyword>
<gene>
    <name evidence="14" type="ORF">WICMUC_000328</name>
</gene>
<keyword evidence="3 13" id="KW-0489">Methyltransferase</keyword>
<evidence type="ECO:0000256" key="8">
    <source>
        <dbReference type="ARBA" id="ARBA00022989"/>
    </source>
</evidence>
<dbReference type="EC" id="2.1.1.17" evidence="13"/>
<dbReference type="EMBL" id="JAEUBF010000117">
    <property type="protein sequence ID" value="KAH3680397.1"/>
    <property type="molecule type" value="Genomic_DNA"/>
</dbReference>
<evidence type="ECO:0000313" key="15">
    <source>
        <dbReference type="Proteomes" id="UP000769528"/>
    </source>
</evidence>
<name>A0A9P8PZG1_9ASCO</name>
<reference evidence="14" key="2">
    <citation type="submission" date="2021-01" db="EMBL/GenBank/DDBJ databases">
        <authorList>
            <person name="Schikora-Tamarit M.A."/>
        </authorList>
    </citation>
    <scope>NUCLEOTIDE SEQUENCE</scope>
    <source>
        <strain evidence="14">CBS6341</strain>
    </source>
</reference>
<dbReference type="InterPro" id="IPR007318">
    <property type="entry name" value="Phopholipid_MeTrfase"/>
</dbReference>
<keyword evidence="10 13" id="KW-0472">Membrane</keyword>
<comment type="catalytic activity">
    <reaction evidence="13">
        <text>a 1,2-diacyl-sn-glycero-3-phosphoethanolamine + S-adenosyl-L-methionine = a 1,2-diacyl-sn-glycero-3-phospho-N-methylethanolamine + S-adenosyl-L-homocysteine + H(+)</text>
        <dbReference type="Rhea" id="RHEA:11164"/>
        <dbReference type="ChEBI" id="CHEBI:15378"/>
        <dbReference type="ChEBI" id="CHEBI:57856"/>
        <dbReference type="ChEBI" id="CHEBI:59789"/>
        <dbReference type="ChEBI" id="CHEBI:64573"/>
        <dbReference type="ChEBI" id="CHEBI:64612"/>
        <dbReference type="EC" id="2.1.1.17"/>
    </reaction>
</comment>
<dbReference type="OrthoDB" id="4583at2759"/>
<keyword evidence="11 13" id="KW-0594">Phospholipid biosynthesis</keyword>
<evidence type="ECO:0000256" key="1">
    <source>
        <dbReference type="ARBA" id="ARBA00004127"/>
    </source>
</evidence>
<organism evidence="14 15">
    <name type="scientific">Wickerhamomyces mucosus</name>
    <dbReference type="NCBI Taxonomy" id="1378264"/>
    <lineage>
        <taxon>Eukaryota</taxon>
        <taxon>Fungi</taxon>
        <taxon>Dikarya</taxon>
        <taxon>Ascomycota</taxon>
        <taxon>Saccharomycotina</taxon>
        <taxon>Saccharomycetes</taxon>
        <taxon>Phaffomycetales</taxon>
        <taxon>Wickerhamomycetaceae</taxon>
        <taxon>Wickerhamomyces</taxon>
    </lineage>
</organism>
<comment type="function">
    <text evidence="13">Catalyzes the first step of the methylation pathway of phosphatidylcholine biosynthesis, the SAM-dependent methylation of phosphatidylethanolamine (PE) to phosphatidylmonomethylethanolamine (PMME).</text>
</comment>
<comment type="caution">
    <text evidence="14">The sequence shown here is derived from an EMBL/GenBank/DDBJ whole genome shotgun (WGS) entry which is preliminary data.</text>
</comment>
<dbReference type="Proteomes" id="UP000769528">
    <property type="component" value="Unassembled WGS sequence"/>
</dbReference>
<feature type="transmembrane region" description="Helical" evidence="13">
    <location>
        <begin position="465"/>
        <end position="484"/>
    </location>
</feature>
<keyword evidence="12 13" id="KW-1208">Phospholipid metabolism</keyword>
<keyword evidence="6 13" id="KW-0812">Transmembrane</keyword>
<evidence type="ECO:0000256" key="12">
    <source>
        <dbReference type="ARBA" id="ARBA00023264"/>
    </source>
</evidence>
<evidence type="ECO:0000256" key="6">
    <source>
        <dbReference type="ARBA" id="ARBA00022692"/>
    </source>
</evidence>
<keyword evidence="4 13" id="KW-0808">Transferase</keyword>
<dbReference type="Pfam" id="PF04191">
    <property type="entry name" value="PEMT"/>
    <property type="match status" value="2"/>
</dbReference>
<dbReference type="GO" id="GO:0005789">
    <property type="term" value="C:endoplasmic reticulum membrane"/>
    <property type="evidence" value="ECO:0007669"/>
    <property type="project" value="UniProtKB-SubCell"/>
</dbReference>
<dbReference type="Gene3D" id="2.60.40.2840">
    <property type="match status" value="1"/>
</dbReference>
<accession>A0A9P8PZG1</accession>
<evidence type="ECO:0000256" key="13">
    <source>
        <dbReference type="RuleBase" id="RU361122"/>
    </source>
</evidence>
<evidence type="ECO:0000256" key="5">
    <source>
        <dbReference type="ARBA" id="ARBA00022691"/>
    </source>
</evidence>
<dbReference type="PROSITE" id="PS51598">
    <property type="entry name" value="SAM_CHO2"/>
    <property type="match status" value="1"/>
</dbReference>
<keyword evidence="15" id="KW-1185">Reference proteome</keyword>
<dbReference type="AlphaFoldDB" id="A0A9P8PZG1"/>
<dbReference type="GO" id="GO:0004608">
    <property type="term" value="F:phosphatidylethanolamine N-methyltransferase activity"/>
    <property type="evidence" value="ECO:0007669"/>
    <property type="project" value="UniProtKB-UniRule"/>
</dbReference>
<evidence type="ECO:0000256" key="11">
    <source>
        <dbReference type="ARBA" id="ARBA00023209"/>
    </source>
</evidence>
<feature type="transmembrane region" description="Helical" evidence="13">
    <location>
        <begin position="382"/>
        <end position="406"/>
    </location>
</feature>
<comment type="pathway">
    <text evidence="13">Phospholipid metabolism; phosphatidylcholine biosynthesis.</text>
</comment>
<protein>
    <recommendedName>
        <fullName evidence="13">Phosphatidylethanolamine N-methyltransferase</fullName>
        <shortName evidence="13">PEAMT</shortName>
        <ecNumber evidence="13">2.1.1.17</ecNumber>
    </recommendedName>
</protein>
<dbReference type="GO" id="GO:0032259">
    <property type="term" value="P:methylation"/>
    <property type="evidence" value="ECO:0007669"/>
    <property type="project" value="UniProtKB-KW"/>
</dbReference>
<sequence>MGDLSKNQIQSKVNDNNDDVIIEEDDESSNQINNTNNKLTIGKTDDGIIFKVPKTYDMIRSLFDPTIKKSYGELLICLTLGLNFFIYNLLPNNSIRLIIFTFLYTFWRLSYNLGIGIILYKQSNEKWLVNLFTKYGLFNKYSKTWIQYLINLEIKSKMGYQYKIDQFPKEFNTWLLFRQFVDLILMQDFITYMFIVWYKGLNQLTKFINYTILDYIRVSLGILLILFNFWVKFDAHRVVKDYAWYWGDFFFLQESNLIFDGVFNLFPHPMYSVGYIGYYGFALITESYYILIISILAHSLQFIFLLYVEEPHINKIYGNGSENDNENVKISEFILENHENYIKPMIIFKNFNPIVRPIDLLLLIITIIIFISPFLFEFNNDRITFIFFNIALIVKLIQSLITINLLKLQSSKKIWTKIFLQKGFNNLNAFINWQIIYNILLVLSYSTLFTISIREILNGQFWQNYHYLSIRLILGSTLILLQIWTSSYILNSIGEFGWFYGDFFLSNEFNSFENKKKLTKTGIYRYLNNPERFLGISGIWGISLITYSKYVFFLAIIWSLNISYLLTFVEKPHMIKIYGEQQILKNISGVSLELNKILPKSFNQLSDPFEIITKKYKSLRSQSEINLRSNYVKFGKLPQIINPLYSLKVINIGDDDFKYNLGKDRLQIQWKAPQDHGYKDWIGLYKVLNTGKSRTTTYISSFGKWLPINSKAYSNEVEFNENIIKIDGILDFTEKLTGLENGVYEFRYHKNESHQVLSISEPFEISIPILKNLNDEFELSENLLNYFNNLLFKDNNYKIETKFENIEFNKIKNEKLFEIIVSNLTDIKINFEVLKKLKTVQGISNRIIQSKKILKDLNFNS</sequence>
<evidence type="ECO:0000256" key="10">
    <source>
        <dbReference type="ARBA" id="ARBA00023136"/>
    </source>
</evidence>
<proteinExistence type="inferred from homology"/>